<evidence type="ECO:0000256" key="1">
    <source>
        <dbReference type="ARBA" id="ARBA00008520"/>
    </source>
</evidence>
<gene>
    <name evidence="5" type="ORF">AKJ65_05580</name>
</gene>
<protein>
    <recommendedName>
        <fullName evidence="7">ABC transporter substrate-binding protein</fullName>
    </recommendedName>
</protein>
<evidence type="ECO:0000256" key="2">
    <source>
        <dbReference type="ARBA" id="ARBA00022448"/>
    </source>
</evidence>
<accession>A0A133UIK4</accession>
<organism evidence="5 6">
    <name type="scientific">candidate division MSBL1 archaeon SCGC-AAA259E19</name>
    <dbReference type="NCBI Taxonomy" id="1698264"/>
    <lineage>
        <taxon>Archaea</taxon>
        <taxon>Methanobacteriati</taxon>
        <taxon>Methanobacteriota</taxon>
        <taxon>candidate division MSBL1</taxon>
    </lineage>
</organism>
<keyword evidence="4" id="KW-0472">Membrane</keyword>
<comment type="similarity">
    <text evidence="1">Belongs to the bacterial solute-binding protein 1 family.</text>
</comment>
<dbReference type="InterPro" id="IPR006059">
    <property type="entry name" value="SBP"/>
</dbReference>
<dbReference type="GO" id="GO:0055052">
    <property type="term" value="C:ATP-binding cassette (ABC) transporter complex, substrate-binding subunit-containing"/>
    <property type="evidence" value="ECO:0007669"/>
    <property type="project" value="TreeGrafter"/>
</dbReference>
<dbReference type="GO" id="GO:0042956">
    <property type="term" value="P:maltodextrin transmembrane transport"/>
    <property type="evidence" value="ECO:0007669"/>
    <property type="project" value="TreeGrafter"/>
</dbReference>
<dbReference type="Pfam" id="PF01547">
    <property type="entry name" value="SBP_bac_1"/>
    <property type="match status" value="1"/>
</dbReference>
<dbReference type="PANTHER" id="PTHR30061:SF50">
    <property type="entry name" value="MALTOSE_MALTODEXTRIN-BINDING PERIPLASMIC PROTEIN"/>
    <property type="match status" value="1"/>
</dbReference>
<sequence length="452" mass="51468">MNEDGQISGTRLAIVGIVIAAIVVASVSTYFVTKGGEEKKKPVLQYWNTMSDTEQGMKMLREKLVPIVEKNVPEIRLKDYFGPGKYEKEKKQFLIAAKSGVPDVQEQVYAVYGTLVDQGLIMPITERFNNWDKSDEFYDWTIDAMKIKGEIWGVPHQTNVRCLAYRKDILEKYGLSVPKTWSELVEVASTITEKEEGMQGLALTTKQGDVRACQEFQAWFYAATDHRMFKRSGDKWTLWGTEEDFKKVFELYHAVLNADPPGFKKEGLGNGYPETDRGLLRGKYAMAHMGPWLPFWAQGKPENSVMKQTLDEIAVAPLPQPEGSTDVVGSYAETKAYVINKYTKHPDKTWELITEGLENPEWRTQVTLTNFQLPARKDIANKPKIMKHEWLKPWSTRVKEDRGIVPAPINWGPVKEEMYKNISAVCQEVKTPQKAASDFVTAVEQLVKKEEI</sequence>
<evidence type="ECO:0008006" key="7">
    <source>
        <dbReference type="Google" id="ProtNLM"/>
    </source>
</evidence>
<reference evidence="5 6" key="1">
    <citation type="journal article" date="2016" name="Sci. Rep.">
        <title>Metabolic traits of an uncultured archaeal lineage -MSBL1- from brine pools of the Red Sea.</title>
        <authorList>
            <person name="Mwirichia R."/>
            <person name="Alam I."/>
            <person name="Rashid M."/>
            <person name="Vinu M."/>
            <person name="Ba-Alawi W."/>
            <person name="Anthony Kamau A."/>
            <person name="Kamanda Ngugi D."/>
            <person name="Goker M."/>
            <person name="Klenk H.P."/>
            <person name="Bajic V."/>
            <person name="Stingl U."/>
        </authorList>
    </citation>
    <scope>NUCLEOTIDE SEQUENCE [LARGE SCALE GENOMIC DNA]</scope>
    <source>
        <strain evidence="5">SCGC-AAA259E19</strain>
    </source>
</reference>
<keyword evidence="2" id="KW-0813">Transport</keyword>
<evidence type="ECO:0000256" key="4">
    <source>
        <dbReference type="SAM" id="Phobius"/>
    </source>
</evidence>
<dbReference type="EMBL" id="LHXO01000088">
    <property type="protein sequence ID" value="KXA94042.1"/>
    <property type="molecule type" value="Genomic_DNA"/>
</dbReference>
<dbReference type="GO" id="GO:1901982">
    <property type="term" value="F:maltose binding"/>
    <property type="evidence" value="ECO:0007669"/>
    <property type="project" value="TreeGrafter"/>
</dbReference>
<keyword evidence="6" id="KW-1185">Reference proteome</keyword>
<dbReference type="PANTHER" id="PTHR30061">
    <property type="entry name" value="MALTOSE-BINDING PERIPLASMIC PROTEIN"/>
    <property type="match status" value="1"/>
</dbReference>
<evidence type="ECO:0000313" key="6">
    <source>
        <dbReference type="Proteomes" id="UP000070284"/>
    </source>
</evidence>
<dbReference type="SUPFAM" id="SSF53850">
    <property type="entry name" value="Periplasmic binding protein-like II"/>
    <property type="match status" value="1"/>
</dbReference>
<evidence type="ECO:0000256" key="3">
    <source>
        <dbReference type="ARBA" id="ARBA00022729"/>
    </source>
</evidence>
<keyword evidence="4" id="KW-1133">Transmembrane helix</keyword>
<evidence type="ECO:0000313" key="5">
    <source>
        <dbReference type="EMBL" id="KXA94042.1"/>
    </source>
</evidence>
<dbReference type="AlphaFoldDB" id="A0A133UIK4"/>
<comment type="caution">
    <text evidence="5">The sequence shown here is derived from an EMBL/GenBank/DDBJ whole genome shotgun (WGS) entry which is preliminary data.</text>
</comment>
<dbReference type="GO" id="GO:0015768">
    <property type="term" value="P:maltose transport"/>
    <property type="evidence" value="ECO:0007669"/>
    <property type="project" value="TreeGrafter"/>
</dbReference>
<keyword evidence="3" id="KW-0732">Signal</keyword>
<feature type="transmembrane region" description="Helical" evidence="4">
    <location>
        <begin position="12"/>
        <end position="32"/>
    </location>
</feature>
<dbReference type="Proteomes" id="UP000070284">
    <property type="component" value="Unassembled WGS sequence"/>
</dbReference>
<name>A0A133UIK4_9EURY</name>
<keyword evidence="4" id="KW-0812">Transmembrane</keyword>
<dbReference type="Gene3D" id="3.40.190.10">
    <property type="entry name" value="Periplasmic binding protein-like II"/>
    <property type="match status" value="2"/>
</dbReference>
<proteinExistence type="inferred from homology"/>